<keyword evidence="1" id="KW-1133">Transmembrane helix</keyword>
<name>A0A1T5CDY6_9SPHI</name>
<sequence>MPIAMLNSYLTDFLFIPVVAHISLTTVRVLFKKGATYRYALLPLLVAASVTAGVMELALPKISADYVFDVGDIFAYFSGALFFYYVHQRHVY</sequence>
<proteinExistence type="predicted"/>
<dbReference type="Proteomes" id="UP000190541">
    <property type="component" value="Unassembled WGS sequence"/>
</dbReference>
<keyword evidence="3" id="KW-1185">Reference proteome</keyword>
<dbReference type="AlphaFoldDB" id="A0A1T5CDY6"/>
<keyword evidence="1" id="KW-0812">Transmembrane</keyword>
<evidence type="ECO:0000256" key="1">
    <source>
        <dbReference type="SAM" id="Phobius"/>
    </source>
</evidence>
<gene>
    <name evidence="2" type="ORF">SAMN05660226_02135</name>
</gene>
<organism evidence="2 3">
    <name type="scientific">Parapedobacter luteus</name>
    <dbReference type="NCBI Taxonomy" id="623280"/>
    <lineage>
        <taxon>Bacteria</taxon>
        <taxon>Pseudomonadati</taxon>
        <taxon>Bacteroidota</taxon>
        <taxon>Sphingobacteriia</taxon>
        <taxon>Sphingobacteriales</taxon>
        <taxon>Sphingobacteriaceae</taxon>
        <taxon>Parapedobacter</taxon>
    </lineage>
</organism>
<evidence type="ECO:0000313" key="2">
    <source>
        <dbReference type="EMBL" id="SKB57705.1"/>
    </source>
</evidence>
<feature type="transmembrane region" description="Helical" evidence="1">
    <location>
        <begin position="66"/>
        <end position="86"/>
    </location>
</feature>
<feature type="transmembrane region" description="Helical" evidence="1">
    <location>
        <begin position="6"/>
        <end position="27"/>
    </location>
</feature>
<evidence type="ECO:0000313" key="3">
    <source>
        <dbReference type="Proteomes" id="UP000190541"/>
    </source>
</evidence>
<keyword evidence="1" id="KW-0472">Membrane</keyword>
<reference evidence="2 3" key="1">
    <citation type="submission" date="2017-02" db="EMBL/GenBank/DDBJ databases">
        <authorList>
            <person name="Peterson S.W."/>
        </authorList>
    </citation>
    <scope>NUCLEOTIDE SEQUENCE [LARGE SCALE GENOMIC DNA]</scope>
    <source>
        <strain evidence="2 3">DSM 22899</strain>
    </source>
</reference>
<dbReference type="STRING" id="623280.SAMN05660226_02135"/>
<accession>A0A1T5CDY6</accession>
<dbReference type="EMBL" id="FUYS01000004">
    <property type="protein sequence ID" value="SKB57705.1"/>
    <property type="molecule type" value="Genomic_DNA"/>
</dbReference>
<protein>
    <submittedName>
        <fullName evidence="2">Uncharacterized protein</fullName>
    </submittedName>
</protein>
<feature type="transmembrane region" description="Helical" evidence="1">
    <location>
        <begin position="39"/>
        <end position="60"/>
    </location>
</feature>